<reference evidence="4 5" key="1">
    <citation type="journal article" date="2007" name="Appl. Environ. Microbiol.">
        <title>Isolation of key methanogens for global methane emission from rice paddy fields: a novel isolate affiliated with the clone cluster rice cluster I.</title>
        <authorList>
            <person name="Sakai S."/>
            <person name="Imachi H."/>
            <person name="Sekiguchi Y."/>
            <person name="Ohashi A."/>
            <person name="Harada H."/>
            <person name="Kamagata Y."/>
        </authorList>
    </citation>
    <scope>NUCLEOTIDE SEQUENCE [LARGE SCALE GENOMIC DNA]</scope>
    <source>
        <strain evidence="5">DSM 17711 / JCM 13418 / NBRC 101707 / SANAE</strain>
    </source>
</reference>
<feature type="domain" description="Periplasmic copper-binding protein NosD beta helix" evidence="3">
    <location>
        <begin position="155"/>
        <end position="297"/>
    </location>
</feature>
<proteinExistence type="predicted"/>
<evidence type="ECO:0000313" key="4">
    <source>
        <dbReference type="EMBL" id="BAI62133.1"/>
    </source>
</evidence>
<reference evidence="5" key="3">
    <citation type="journal article" date="2011" name="PLoS ONE">
        <title>Genome sequence of a mesophilic hydrogenotrophic methanogen Methanocella paludicola, the first cultivated representative of the order Methanocellales.</title>
        <authorList>
            <person name="Sakai S."/>
            <person name="Takaki Y."/>
            <person name="Shimamura S."/>
            <person name="Sekine M."/>
            <person name="Tajima T."/>
            <person name="Kosugi H."/>
            <person name="Ichikawa N."/>
            <person name="Tasumi E."/>
            <person name="Hiraki A.T."/>
            <person name="Shimizu A."/>
            <person name="Kato Y."/>
            <person name="Nishiko R."/>
            <person name="Mori K."/>
            <person name="Fujita N."/>
            <person name="Imachi H."/>
            <person name="Takai K."/>
        </authorList>
    </citation>
    <scope>NUCLEOTIDE SEQUENCE [LARGE SCALE GENOMIC DNA]</scope>
    <source>
        <strain evidence="5">DSM 17711 / JCM 13418 / NBRC 101707 / SANAE</strain>
    </source>
</reference>
<dbReference type="PANTHER" id="PTHR22990:SF15">
    <property type="entry name" value="F-BOX ONLY PROTEIN 10"/>
    <property type="match status" value="1"/>
</dbReference>
<organism evidence="4 5">
    <name type="scientific">Methanocella paludicola (strain DSM 17711 / JCM 13418 / NBRC 101707 / SANAE)</name>
    <dbReference type="NCBI Taxonomy" id="304371"/>
    <lineage>
        <taxon>Archaea</taxon>
        <taxon>Methanobacteriati</taxon>
        <taxon>Methanobacteriota</taxon>
        <taxon>Stenosarchaea group</taxon>
        <taxon>Methanomicrobia</taxon>
        <taxon>Methanocellales</taxon>
        <taxon>Methanocellaceae</taxon>
        <taxon>Methanocella</taxon>
    </lineage>
</organism>
<dbReference type="GeneID" id="8681918"/>
<dbReference type="RefSeq" id="WP_012900807.1">
    <property type="nucleotide sequence ID" value="NC_013665.1"/>
</dbReference>
<dbReference type="InterPro" id="IPR012334">
    <property type="entry name" value="Pectin_lyas_fold"/>
</dbReference>
<dbReference type="AlphaFoldDB" id="D1Z0B1"/>
<accession>D1Z0B1</accession>
<dbReference type="eggNOG" id="arCOG02497">
    <property type="taxonomic scope" value="Archaea"/>
</dbReference>
<evidence type="ECO:0000259" key="3">
    <source>
        <dbReference type="Pfam" id="PF05048"/>
    </source>
</evidence>
<keyword evidence="2" id="KW-0472">Membrane</keyword>
<dbReference type="STRING" id="304371.MCP_2061"/>
<keyword evidence="2" id="KW-1133">Transmembrane helix</keyword>
<feature type="transmembrane region" description="Helical" evidence="2">
    <location>
        <begin position="541"/>
        <end position="561"/>
    </location>
</feature>
<dbReference type="InterPro" id="IPR007742">
    <property type="entry name" value="NosD_dom"/>
</dbReference>
<dbReference type="Gene3D" id="1.25.40.10">
    <property type="entry name" value="Tetratricopeptide repeat domain"/>
    <property type="match status" value="1"/>
</dbReference>
<dbReference type="InterPro" id="IPR051550">
    <property type="entry name" value="SCF-Subunits/Alg-Epimerases"/>
</dbReference>
<protein>
    <submittedName>
        <fullName evidence="4">Surface layer protein</fullName>
    </submittedName>
</protein>
<dbReference type="InterPro" id="IPR011990">
    <property type="entry name" value="TPR-like_helical_dom_sf"/>
</dbReference>
<dbReference type="EMBL" id="AP011532">
    <property type="protein sequence ID" value="BAI62133.1"/>
    <property type="molecule type" value="Genomic_DNA"/>
</dbReference>
<dbReference type="KEGG" id="mpd:MCP_2061"/>
<dbReference type="Proteomes" id="UP000001882">
    <property type="component" value="Chromosome"/>
</dbReference>
<reference evidence="4 5" key="2">
    <citation type="journal article" date="2008" name="Int. J. Syst. Evol. Microbiol.">
        <title>Methanocella paludicola gen. nov., sp. nov., a methane-producing archaeon, the first isolate of the lineage 'Rice Cluster I', and proposal of the new archaeal order Methanocellales ord. nov.</title>
        <authorList>
            <person name="Sakai S."/>
            <person name="Imachi H."/>
            <person name="Hanada S."/>
            <person name="Ohashi A."/>
            <person name="Harada H."/>
            <person name="Kamagata Y."/>
        </authorList>
    </citation>
    <scope>NUCLEOTIDE SEQUENCE [LARGE SCALE GENOMIC DNA]</scope>
    <source>
        <strain evidence="5">DSM 17711 / JCM 13418 / NBRC 101707 / SANAE</strain>
    </source>
</reference>
<dbReference type="InterPro" id="IPR006626">
    <property type="entry name" value="PbH1"/>
</dbReference>
<sequence>MRTLRHGFILLAFACLIILLSTPAAGKIVIDMPFLGPQALPVSIPFLENVSIGSSTRAPTAYLNDGWEIRDSDLIVERGQVLSMKNYTLLFNCSADGQYRIDVLDGGTLLIENCTITSREGASPYLFRIQAGGRLAMKNSSLSHCGFNGPDVRSKGLWLGSEGNSLVFNELTDNYYGVVVEGDSCSVTNNTITSGFCGIRIGESGAVVTNNTIDHNQMGIDASWSGITMISGNTITNNALYGMLIGGEGPCMLTDNRISNNGEGLILLNASTCLASETRLDDNRGHGLVIEGSRVVSIKNMSSSWNAWGVYVNGTRDSTIHGVEASYNMYDGVFINNSNNVVLIENSAGYNGGFGFNVSENNTKVTVDRRRNTAEGNFKGDFNAPPAALTIAEISLLSLLIALVDKLIYLIDFQKVIVTNVFSGIVNPMREPVSRKLDRLSHWLLSMFHITRRGYKKAHVSEHMNVLFFHLINGKDIRGAVRPSAPAKLSSHEIVLQQVRFFDLLFRDRVMLYRNLMYMAITTGAGIVVYTLQVWAGTYDLPYFLPLALQFLVMFPIGLAVQGNVVGHVEKLEYDVRDEVSVEMLREDALRQMSSLEELHGKKKVPDKKFDQQMKTLSDALKAIDHMDIRRHYLLFTPDGYAKAISGFESLLEKCPDEPLFLAGAAEAHAMLGRSLEMSGGDGKGHYEKALEYAQKAFSIDSSKFEVRRALAMSLYFNCRRDRARNEIEEAIRLCPNDAESYLMKAMMADNADEKERLYRKAISLNKNLSAFRFEPQNVPVQAAATIKS</sequence>
<gene>
    <name evidence="4" type="ordered locus">MCP_2061</name>
</gene>
<keyword evidence="5" id="KW-1185">Reference proteome</keyword>
<dbReference type="InParanoid" id="D1Z0B1"/>
<dbReference type="SUPFAM" id="SSF51126">
    <property type="entry name" value="Pectin lyase-like"/>
    <property type="match status" value="2"/>
</dbReference>
<feature type="transmembrane region" description="Helical" evidence="2">
    <location>
        <begin position="387"/>
        <end position="404"/>
    </location>
</feature>
<dbReference type="SMART" id="SM00710">
    <property type="entry name" value="PbH1"/>
    <property type="match status" value="8"/>
</dbReference>
<dbReference type="Gene3D" id="2.160.20.10">
    <property type="entry name" value="Single-stranded right-handed beta-helix, Pectin lyase-like"/>
    <property type="match status" value="1"/>
</dbReference>
<evidence type="ECO:0000256" key="1">
    <source>
        <dbReference type="ARBA" id="ARBA00022737"/>
    </source>
</evidence>
<dbReference type="Pfam" id="PF05048">
    <property type="entry name" value="NosD"/>
    <property type="match status" value="1"/>
</dbReference>
<dbReference type="eggNOG" id="arCOG03032">
    <property type="taxonomic scope" value="Archaea"/>
</dbReference>
<evidence type="ECO:0000313" key="5">
    <source>
        <dbReference type="Proteomes" id="UP000001882"/>
    </source>
</evidence>
<dbReference type="SUPFAM" id="SSF48452">
    <property type="entry name" value="TPR-like"/>
    <property type="match status" value="1"/>
</dbReference>
<name>D1Z0B1_METPS</name>
<keyword evidence="2" id="KW-0812">Transmembrane</keyword>
<feature type="transmembrane region" description="Helical" evidence="2">
    <location>
        <begin position="516"/>
        <end position="535"/>
    </location>
</feature>
<keyword evidence="1" id="KW-0677">Repeat</keyword>
<dbReference type="InterPro" id="IPR011050">
    <property type="entry name" value="Pectin_lyase_fold/virulence"/>
</dbReference>
<dbReference type="PANTHER" id="PTHR22990">
    <property type="entry name" value="F-BOX ONLY PROTEIN"/>
    <property type="match status" value="1"/>
</dbReference>
<evidence type="ECO:0000256" key="2">
    <source>
        <dbReference type="SAM" id="Phobius"/>
    </source>
</evidence>